<gene>
    <name evidence="2" type="ORF">Aco04nite_41730</name>
</gene>
<feature type="transmembrane region" description="Helical" evidence="1">
    <location>
        <begin position="179"/>
        <end position="197"/>
    </location>
</feature>
<keyword evidence="1" id="KW-0812">Transmembrane</keyword>
<comment type="caution">
    <text evidence="2">The sequence shown here is derived from an EMBL/GenBank/DDBJ whole genome shotgun (WGS) entry which is preliminary data.</text>
</comment>
<feature type="transmembrane region" description="Helical" evidence="1">
    <location>
        <begin position="217"/>
        <end position="237"/>
    </location>
</feature>
<evidence type="ECO:0000313" key="3">
    <source>
        <dbReference type="Proteomes" id="UP000680865"/>
    </source>
</evidence>
<keyword evidence="1" id="KW-0472">Membrane</keyword>
<dbReference type="Proteomes" id="UP000680865">
    <property type="component" value="Unassembled WGS sequence"/>
</dbReference>
<protein>
    <submittedName>
        <fullName evidence="2">Uncharacterized protein</fullName>
    </submittedName>
</protein>
<accession>A0A919SPJ4</accession>
<organism evidence="2 3">
    <name type="scientific">Winogradskya consettensis</name>
    <dbReference type="NCBI Taxonomy" id="113560"/>
    <lineage>
        <taxon>Bacteria</taxon>
        <taxon>Bacillati</taxon>
        <taxon>Actinomycetota</taxon>
        <taxon>Actinomycetes</taxon>
        <taxon>Micromonosporales</taxon>
        <taxon>Micromonosporaceae</taxon>
        <taxon>Winogradskya</taxon>
    </lineage>
</organism>
<proteinExistence type="predicted"/>
<dbReference type="RefSeq" id="WP_212998895.1">
    <property type="nucleotide sequence ID" value="NZ_BAAATW010000015.1"/>
</dbReference>
<sequence length="244" mass="26330">MRAVRVVLVVWTALTVGALLAPVGARIGWQWHGGLPSEVQSQAIIGTVEFTRHEPLSGPEYPEDEDARTYWFTGTDEYSAGYLEGDLDVTDLAAVAGRLRAEGWRTGDPDGDDLTAALGDWRLTVWRADPRYGSPGQIRIERAEPVASAVLSVVFWLGGLALGWVVARRSTRARLGLGIAALGLLTLHTLVVTPTLVSNVALQFGTGTPVQLWEPLMSFFIRPLTLLGAAAGITWLVSGSRMRA</sequence>
<dbReference type="AlphaFoldDB" id="A0A919SPJ4"/>
<keyword evidence="3" id="KW-1185">Reference proteome</keyword>
<dbReference type="EMBL" id="BOQP01000021">
    <property type="protein sequence ID" value="GIM74723.1"/>
    <property type="molecule type" value="Genomic_DNA"/>
</dbReference>
<keyword evidence="1" id="KW-1133">Transmembrane helix</keyword>
<evidence type="ECO:0000256" key="1">
    <source>
        <dbReference type="SAM" id="Phobius"/>
    </source>
</evidence>
<name>A0A919SPJ4_9ACTN</name>
<reference evidence="2" key="1">
    <citation type="submission" date="2021-03" db="EMBL/GenBank/DDBJ databases">
        <title>Whole genome shotgun sequence of Actinoplanes consettensis NBRC 14913.</title>
        <authorList>
            <person name="Komaki H."/>
            <person name="Tamura T."/>
        </authorList>
    </citation>
    <scope>NUCLEOTIDE SEQUENCE</scope>
    <source>
        <strain evidence="2">NBRC 14913</strain>
    </source>
</reference>
<evidence type="ECO:0000313" key="2">
    <source>
        <dbReference type="EMBL" id="GIM74723.1"/>
    </source>
</evidence>
<feature type="transmembrane region" description="Helical" evidence="1">
    <location>
        <begin position="146"/>
        <end position="167"/>
    </location>
</feature>